<reference evidence="1" key="1">
    <citation type="submission" date="2018-05" db="EMBL/GenBank/DDBJ databases">
        <authorList>
            <person name="Lanie J.A."/>
            <person name="Ng W.-L."/>
            <person name="Kazmierczak K.M."/>
            <person name="Andrzejewski T.M."/>
            <person name="Davidsen T.M."/>
            <person name="Wayne K.J."/>
            <person name="Tettelin H."/>
            <person name="Glass J.I."/>
            <person name="Rusch D."/>
            <person name="Podicherti R."/>
            <person name="Tsui H.-C.T."/>
            <person name="Winkler M.E."/>
        </authorList>
    </citation>
    <scope>NUCLEOTIDE SEQUENCE</scope>
</reference>
<protein>
    <submittedName>
        <fullName evidence="1">Uncharacterized protein</fullName>
    </submittedName>
</protein>
<organism evidence="1">
    <name type="scientific">marine metagenome</name>
    <dbReference type="NCBI Taxonomy" id="408172"/>
    <lineage>
        <taxon>unclassified sequences</taxon>
        <taxon>metagenomes</taxon>
        <taxon>ecological metagenomes</taxon>
    </lineage>
</organism>
<sequence>MNTLPPSQKEGSFVDLFTSVENWHVLQQHHNTVQQTLPKRILLVDHSTATESLVDALQNIGFTCEVSRDGNQALMASRLEDFHLVAIRRGLPD</sequence>
<feature type="non-terminal residue" evidence="1">
    <location>
        <position position="93"/>
    </location>
</feature>
<gene>
    <name evidence="1" type="ORF">METZ01_LOCUS513747</name>
</gene>
<evidence type="ECO:0000313" key="1">
    <source>
        <dbReference type="EMBL" id="SVE60893.1"/>
    </source>
</evidence>
<name>A0A383EWS9_9ZZZZ</name>
<dbReference type="AlphaFoldDB" id="A0A383EWS9"/>
<dbReference type="EMBL" id="UINC01229255">
    <property type="protein sequence ID" value="SVE60893.1"/>
    <property type="molecule type" value="Genomic_DNA"/>
</dbReference>
<accession>A0A383EWS9</accession>
<proteinExistence type="predicted"/>